<gene>
    <name evidence="2" type="ORF">OG517_08825</name>
</gene>
<accession>A0ABZ1TA22</accession>
<dbReference type="EMBL" id="CP108090">
    <property type="protein sequence ID" value="WUQ11526.1"/>
    <property type="molecule type" value="Genomic_DNA"/>
</dbReference>
<keyword evidence="3" id="KW-1185">Reference proteome</keyword>
<dbReference type="InterPro" id="IPR037523">
    <property type="entry name" value="VOC_core"/>
</dbReference>
<dbReference type="SUPFAM" id="SSF54593">
    <property type="entry name" value="Glyoxalase/Bleomycin resistance protein/Dihydroxybiphenyl dioxygenase"/>
    <property type="match status" value="1"/>
</dbReference>
<sequence length="130" mass="14203">MFANSRAFSGFAVDDLDKAREFYGTTLGLNVSRDEEMGLLRLDLAGGTTVMVYPKADHRPATYTILNFPVDDVERVVDELTARGVAFERYEGFEADAKGIVHGEDGMPTIAWFKDPAGNILSVLTGPDTP</sequence>
<dbReference type="InterPro" id="IPR004360">
    <property type="entry name" value="Glyas_Fos-R_dOase_dom"/>
</dbReference>
<dbReference type="RefSeq" id="WP_328960996.1">
    <property type="nucleotide sequence ID" value="NZ_CP108090.1"/>
</dbReference>
<dbReference type="Gene3D" id="3.10.180.10">
    <property type="entry name" value="2,3-Dihydroxybiphenyl 1,2-Dioxygenase, domain 1"/>
    <property type="match status" value="1"/>
</dbReference>
<evidence type="ECO:0000259" key="1">
    <source>
        <dbReference type="PROSITE" id="PS51819"/>
    </source>
</evidence>
<dbReference type="InterPro" id="IPR029068">
    <property type="entry name" value="Glyas_Bleomycin-R_OHBP_Dase"/>
</dbReference>
<name>A0ABZ1TA22_STRVG</name>
<dbReference type="Pfam" id="PF00903">
    <property type="entry name" value="Glyoxalase"/>
    <property type="match status" value="1"/>
</dbReference>
<feature type="domain" description="VOC" evidence="1">
    <location>
        <begin position="5"/>
        <end position="126"/>
    </location>
</feature>
<dbReference type="Proteomes" id="UP001432039">
    <property type="component" value="Chromosome"/>
</dbReference>
<protein>
    <submittedName>
        <fullName evidence="2">VOC family protein</fullName>
    </submittedName>
</protein>
<evidence type="ECO:0000313" key="3">
    <source>
        <dbReference type="Proteomes" id="UP001432039"/>
    </source>
</evidence>
<dbReference type="PROSITE" id="PS51819">
    <property type="entry name" value="VOC"/>
    <property type="match status" value="1"/>
</dbReference>
<reference evidence="2" key="1">
    <citation type="submission" date="2022-10" db="EMBL/GenBank/DDBJ databases">
        <title>The complete genomes of actinobacterial strains from the NBC collection.</title>
        <authorList>
            <person name="Joergensen T.S."/>
            <person name="Alvarez Arevalo M."/>
            <person name="Sterndorff E.B."/>
            <person name="Faurdal D."/>
            <person name="Vuksanovic O."/>
            <person name="Mourched A.-S."/>
            <person name="Charusanti P."/>
            <person name="Shaw S."/>
            <person name="Blin K."/>
            <person name="Weber T."/>
        </authorList>
    </citation>
    <scope>NUCLEOTIDE SEQUENCE</scope>
    <source>
        <strain evidence="2">NBC_00248</strain>
    </source>
</reference>
<evidence type="ECO:0000313" key="2">
    <source>
        <dbReference type="EMBL" id="WUQ11526.1"/>
    </source>
</evidence>
<organism evidence="2 3">
    <name type="scientific">Streptomyces virginiae</name>
    <name type="common">Streptomyces cinnamonensis</name>
    <dbReference type="NCBI Taxonomy" id="1961"/>
    <lineage>
        <taxon>Bacteria</taxon>
        <taxon>Bacillati</taxon>
        <taxon>Actinomycetota</taxon>
        <taxon>Actinomycetes</taxon>
        <taxon>Kitasatosporales</taxon>
        <taxon>Streptomycetaceae</taxon>
        <taxon>Streptomyces</taxon>
    </lineage>
</organism>
<proteinExistence type="predicted"/>